<proteinExistence type="predicted"/>
<dbReference type="Proteomes" id="UP000002837">
    <property type="component" value="Unassembled WGS sequence"/>
</dbReference>
<evidence type="ECO:0000313" key="1">
    <source>
        <dbReference type="EMBL" id="EKP12976.1"/>
    </source>
</evidence>
<name>A0ABN0HW66_LEPBO</name>
<organism evidence="1 2">
    <name type="scientific">Leptospira borgpetersenii str. 200801926</name>
    <dbReference type="NCBI Taxonomy" id="1193009"/>
    <lineage>
        <taxon>Bacteria</taxon>
        <taxon>Pseudomonadati</taxon>
        <taxon>Spirochaetota</taxon>
        <taxon>Spirochaetia</taxon>
        <taxon>Leptospirales</taxon>
        <taxon>Leptospiraceae</taxon>
        <taxon>Leptospira</taxon>
    </lineage>
</organism>
<dbReference type="EMBL" id="AKWJ02000028">
    <property type="protein sequence ID" value="EKP12976.1"/>
    <property type="molecule type" value="Genomic_DNA"/>
</dbReference>
<keyword evidence="2" id="KW-1185">Reference proteome</keyword>
<accession>A0ABN0HW66</accession>
<sequence>MNQLVGNHVATIYRHLNRNCIILESRDQIRIGVLYIKNSCIDFILRLIGIQLYDFVQEVLKRRKGELVTITNDLLKRGFCLQMRFQGFFIHLLSNILNVHPTQETEQKLKIKKIISAELKVVK</sequence>
<protein>
    <submittedName>
        <fullName evidence="1">Uncharacterized protein</fullName>
    </submittedName>
</protein>
<reference evidence="1" key="1">
    <citation type="submission" date="2012-09" db="EMBL/GenBank/DDBJ databases">
        <authorList>
            <person name="Harkins D.M."/>
            <person name="Durkin A.S."/>
            <person name="Brinkac L.M."/>
            <person name="Selengut J.D."/>
            <person name="Sanka R."/>
            <person name="DePew J."/>
            <person name="Purushe J."/>
            <person name="Picardeau M."/>
            <person name="Werts C."/>
            <person name="Goarant C."/>
            <person name="Vinetz J.M."/>
            <person name="Sutton G.G."/>
            <person name="Nelson W.C."/>
            <person name="Fouts D.E."/>
        </authorList>
    </citation>
    <scope>NUCLEOTIDE SEQUENCE [LARGE SCALE GENOMIC DNA]</scope>
    <source>
        <strain evidence="1">200801926</strain>
    </source>
</reference>
<evidence type="ECO:0000313" key="2">
    <source>
        <dbReference type="Proteomes" id="UP000002837"/>
    </source>
</evidence>
<dbReference type="RefSeq" id="WP_002759337.1">
    <property type="nucleotide sequence ID" value="NZ_AKWJ02000028.1"/>
</dbReference>
<comment type="caution">
    <text evidence="1">The sequence shown here is derived from an EMBL/GenBank/DDBJ whole genome shotgun (WGS) entry which is preliminary data.</text>
</comment>
<gene>
    <name evidence="1" type="ORF">LEP1GSC128_3359</name>
</gene>